<gene>
    <name evidence="8" type="ORF">PIB30_015727</name>
</gene>
<dbReference type="Pfam" id="PF07714">
    <property type="entry name" value="PK_Tyr_Ser-Thr"/>
    <property type="match status" value="1"/>
</dbReference>
<evidence type="ECO:0000313" key="8">
    <source>
        <dbReference type="EMBL" id="MED6181043.1"/>
    </source>
</evidence>
<evidence type="ECO:0000256" key="5">
    <source>
        <dbReference type="ARBA" id="ARBA00022840"/>
    </source>
</evidence>
<proteinExistence type="predicted"/>
<evidence type="ECO:0000256" key="6">
    <source>
        <dbReference type="PROSITE-ProRule" id="PRU10141"/>
    </source>
</evidence>
<keyword evidence="3 6" id="KW-0547">Nucleotide-binding</keyword>
<dbReference type="SUPFAM" id="SSF56112">
    <property type="entry name" value="Protein kinase-like (PK-like)"/>
    <property type="match status" value="2"/>
</dbReference>
<evidence type="ECO:0000256" key="2">
    <source>
        <dbReference type="ARBA" id="ARBA00022679"/>
    </source>
</evidence>
<accession>A0ABU6WA87</accession>
<dbReference type="Gene3D" id="3.30.200.20">
    <property type="entry name" value="Phosphorylase Kinase, domain 1"/>
    <property type="match status" value="2"/>
</dbReference>
<evidence type="ECO:0000256" key="3">
    <source>
        <dbReference type="ARBA" id="ARBA00022741"/>
    </source>
</evidence>
<dbReference type="Pfam" id="PF00069">
    <property type="entry name" value="Pkinase"/>
    <property type="match status" value="1"/>
</dbReference>
<keyword evidence="4" id="KW-0418">Kinase</keyword>
<comment type="caution">
    <text evidence="8">The sequence shown here is derived from an EMBL/GenBank/DDBJ whole genome shotgun (WGS) entry which is preliminary data.</text>
</comment>
<dbReference type="InterPro" id="IPR011009">
    <property type="entry name" value="Kinase-like_dom_sf"/>
</dbReference>
<dbReference type="PROSITE" id="PS00108">
    <property type="entry name" value="PROTEIN_KINASE_ST"/>
    <property type="match status" value="1"/>
</dbReference>
<dbReference type="CDD" id="cd14066">
    <property type="entry name" value="STKc_IRAK"/>
    <property type="match status" value="1"/>
</dbReference>
<dbReference type="PANTHER" id="PTHR46008:SF6">
    <property type="entry name" value="TYROSINE KINASE FAMILY PROTEIN"/>
    <property type="match status" value="1"/>
</dbReference>
<feature type="domain" description="Protein kinase" evidence="7">
    <location>
        <begin position="44"/>
        <end position="328"/>
    </location>
</feature>
<keyword evidence="5 6" id="KW-0067">ATP-binding</keyword>
<keyword evidence="9" id="KW-1185">Reference proteome</keyword>
<dbReference type="InterPro" id="IPR000719">
    <property type="entry name" value="Prot_kinase_dom"/>
</dbReference>
<feature type="binding site" evidence="6">
    <location>
        <position position="400"/>
    </location>
    <ligand>
        <name>ATP</name>
        <dbReference type="ChEBI" id="CHEBI:30616"/>
    </ligand>
</feature>
<reference evidence="8 9" key="1">
    <citation type="journal article" date="2023" name="Plants (Basel)">
        <title>Bridging the Gap: Combining Genomics and Transcriptomics Approaches to Understand Stylosanthes scabra, an Orphan Legume from the Brazilian Caatinga.</title>
        <authorList>
            <person name="Ferreira-Neto J.R.C."/>
            <person name="da Silva M.D."/>
            <person name="Binneck E."/>
            <person name="de Melo N.F."/>
            <person name="da Silva R.H."/>
            <person name="de Melo A.L.T.M."/>
            <person name="Pandolfi V."/>
            <person name="Bustamante F.O."/>
            <person name="Brasileiro-Vidal A.C."/>
            <person name="Benko-Iseppon A.M."/>
        </authorList>
    </citation>
    <scope>NUCLEOTIDE SEQUENCE [LARGE SCALE GENOMIC DNA]</scope>
    <source>
        <tissue evidence="8">Leaves</tissue>
    </source>
</reference>
<dbReference type="PROSITE" id="PS50011">
    <property type="entry name" value="PROTEIN_KINASE_DOM"/>
    <property type="match status" value="2"/>
</dbReference>
<dbReference type="InterPro" id="IPR001245">
    <property type="entry name" value="Ser-Thr/Tyr_kinase_cat_dom"/>
</dbReference>
<evidence type="ECO:0000313" key="9">
    <source>
        <dbReference type="Proteomes" id="UP001341840"/>
    </source>
</evidence>
<dbReference type="PANTHER" id="PTHR46008">
    <property type="entry name" value="LEAF RUST 10 DISEASE-RESISTANCE LOCUS RECEPTOR-LIKE PROTEIN KINASE-LIKE 1.4"/>
    <property type="match status" value="1"/>
</dbReference>
<protein>
    <recommendedName>
        <fullName evidence="7">Protein kinase domain-containing protein</fullName>
    </recommendedName>
</protein>
<dbReference type="Gene3D" id="1.10.510.10">
    <property type="entry name" value="Transferase(Phosphotransferase) domain 1"/>
    <property type="match status" value="2"/>
</dbReference>
<dbReference type="SMART" id="SM00220">
    <property type="entry name" value="S_TKc"/>
    <property type="match status" value="2"/>
</dbReference>
<evidence type="ECO:0000256" key="4">
    <source>
        <dbReference type="ARBA" id="ARBA00022777"/>
    </source>
</evidence>
<dbReference type="PROSITE" id="PS00107">
    <property type="entry name" value="PROTEIN_KINASE_ATP"/>
    <property type="match status" value="1"/>
</dbReference>
<keyword evidence="2" id="KW-0808">Transferase</keyword>
<dbReference type="Proteomes" id="UP001341840">
    <property type="component" value="Unassembled WGS sequence"/>
</dbReference>
<dbReference type="InterPro" id="IPR008271">
    <property type="entry name" value="Ser/Thr_kinase_AS"/>
</dbReference>
<sequence>MRLRCALFEYCFAGATSDALTEFDIKSNLPNLGYTELASATHHFHPSKKIGTIAYHKVYHGILEDLREAAIQRLTASEFQKIEKHVEGCRSRILSFLAHKNVVSVYGYGSNGKEFLLAHEYVPNGTLHNHLHGGGSKRLMLPWHTRLNIAIDIASALVYLHSNGIVHYQVTSRNILLDQNFGAKVKNCLGSWQLARDPSGFVSHQLNSVQGRIGYVDPALLLGGGFYLNLKNDVYSFGVVLCELLSSKPSYLRLDPEDKRDMNLSTFTISKIENNALEEILDPSLGFESDPAINQMLTSVAVLAYQCLIYDVSLRPSMAQVLEGLKGIREQRRDLNLTADFECQTLILTFFRDYMKSQFQIYSYDVLAKATNHFENYVGKGGFGTVYYGKLPQGYEVAIKRFHEKKDKATKQFTREIEILSLMRHQNLVSLYGRSCDDSDELLLVYEYVSNGSLSTYLHRNSGNKLPWATRLNIAIETASALAYLHHSGIIHRDVKPSNILLDKNFCAKVADFGLARFLPLVSQEDLYFVSHVSTAPVGTPAYMDPEYFEFNKVSDKSDVYSYGMVLFQLISSMPSTVRQGPQLFTLANFAMGKILNNELEELVDPSLGFHSDNSVMKTITAVAELAFQCVQHPKEFRPSMKQVLETLEGIKQGSWGFNQIT</sequence>
<evidence type="ECO:0000259" key="7">
    <source>
        <dbReference type="PROSITE" id="PS50011"/>
    </source>
</evidence>
<keyword evidence="1" id="KW-0723">Serine/threonine-protein kinase</keyword>
<name>A0ABU6WA87_9FABA</name>
<dbReference type="InterPro" id="IPR017441">
    <property type="entry name" value="Protein_kinase_ATP_BS"/>
</dbReference>
<evidence type="ECO:0000256" key="1">
    <source>
        <dbReference type="ARBA" id="ARBA00022527"/>
    </source>
</evidence>
<organism evidence="8 9">
    <name type="scientific">Stylosanthes scabra</name>
    <dbReference type="NCBI Taxonomy" id="79078"/>
    <lineage>
        <taxon>Eukaryota</taxon>
        <taxon>Viridiplantae</taxon>
        <taxon>Streptophyta</taxon>
        <taxon>Embryophyta</taxon>
        <taxon>Tracheophyta</taxon>
        <taxon>Spermatophyta</taxon>
        <taxon>Magnoliopsida</taxon>
        <taxon>eudicotyledons</taxon>
        <taxon>Gunneridae</taxon>
        <taxon>Pentapetalae</taxon>
        <taxon>rosids</taxon>
        <taxon>fabids</taxon>
        <taxon>Fabales</taxon>
        <taxon>Fabaceae</taxon>
        <taxon>Papilionoideae</taxon>
        <taxon>50 kb inversion clade</taxon>
        <taxon>dalbergioids sensu lato</taxon>
        <taxon>Dalbergieae</taxon>
        <taxon>Pterocarpus clade</taxon>
        <taxon>Stylosanthes</taxon>
    </lineage>
</organism>
<feature type="domain" description="Protein kinase" evidence="7">
    <location>
        <begin position="372"/>
        <end position="651"/>
    </location>
</feature>
<dbReference type="EMBL" id="JASCZI010181286">
    <property type="protein sequence ID" value="MED6181043.1"/>
    <property type="molecule type" value="Genomic_DNA"/>
</dbReference>